<sequence>MWDKNNVEKVQKEKDEMWLFERSHRDVTRASERFTHPSDLERFTHPSDLRTSMPDLPYYWVINISDTRNGSPARKRLLRHALVVNT</sequence>
<organism evidence="1 2">
    <name type="scientific">Elysia crispata</name>
    <name type="common">lettuce slug</name>
    <dbReference type="NCBI Taxonomy" id="231223"/>
    <lineage>
        <taxon>Eukaryota</taxon>
        <taxon>Metazoa</taxon>
        <taxon>Spiralia</taxon>
        <taxon>Lophotrochozoa</taxon>
        <taxon>Mollusca</taxon>
        <taxon>Gastropoda</taxon>
        <taxon>Heterobranchia</taxon>
        <taxon>Euthyneura</taxon>
        <taxon>Panpulmonata</taxon>
        <taxon>Sacoglossa</taxon>
        <taxon>Placobranchoidea</taxon>
        <taxon>Plakobranchidae</taxon>
        <taxon>Elysia</taxon>
    </lineage>
</organism>
<dbReference type="EMBL" id="JAWDGP010000667">
    <property type="protein sequence ID" value="KAK3798503.1"/>
    <property type="molecule type" value="Genomic_DNA"/>
</dbReference>
<dbReference type="Proteomes" id="UP001283361">
    <property type="component" value="Unassembled WGS sequence"/>
</dbReference>
<evidence type="ECO:0000313" key="2">
    <source>
        <dbReference type="Proteomes" id="UP001283361"/>
    </source>
</evidence>
<name>A0AAE1B2K9_9GAST</name>
<keyword evidence="2" id="KW-1185">Reference proteome</keyword>
<evidence type="ECO:0000313" key="1">
    <source>
        <dbReference type="EMBL" id="KAK3798503.1"/>
    </source>
</evidence>
<reference evidence="1" key="1">
    <citation type="journal article" date="2023" name="G3 (Bethesda)">
        <title>A reference genome for the long-term kleptoplast-retaining sea slug Elysia crispata morphotype clarki.</title>
        <authorList>
            <person name="Eastman K.E."/>
            <person name="Pendleton A.L."/>
            <person name="Shaikh M.A."/>
            <person name="Suttiyut T."/>
            <person name="Ogas R."/>
            <person name="Tomko P."/>
            <person name="Gavelis G."/>
            <person name="Widhalm J.R."/>
            <person name="Wisecaver J.H."/>
        </authorList>
    </citation>
    <scope>NUCLEOTIDE SEQUENCE</scope>
    <source>
        <strain evidence="1">ECLA1</strain>
    </source>
</reference>
<protein>
    <submittedName>
        <fullName evidence="1">Uncharacterized protein</fullName>
    </submittedName>
</protein>
<proteinExistence type="predicted"/>
<comment type="caution">
    <text evidence="1">The sequence shown here is derived from an EMBL/GenBank/DDBJ whole genome shotgun (WGS) entry which is preliminary data.</text>
</comment>
<accession>A0AAE1B2K9</accession>
<gene>
    <name evidence="1" type="ORF">RRG08_063512</name>
</gene>
<dbReference type="AlphaFoldDB" id="A0AAE1B2K9"/>